<reference evidence="2" key="1">
    <citation type="journal article" date="2020" name="Stud. Mycol.">
        <title>101 Dothideomycetes genomes: a test case for predicting lifestyles and emergence of pathogens.</title>
        <authorList>
            <person name="Haridas S."/>
            <person name="Albert R."/>
            <person name="Binder M."/>
            <person name="Bloem J."/>
            <person name="Labutti K."/>
            <person name="Salamov A."/>
            <person name="Andreopoulos B."/>
            <person name="Baker S."/>
            <person name="Barry K."/>
            <person name="Bills G."/>
            <person name="Bluhm B."/>
            <person name="Cannon C."/>
            <person name="Castanera R."/>
            <person name="Culley D."/>
            <person name="Daum C."/>
            <person name="Ezra D."/>
            <person name="Gonzalez J."/>
            <person name="Henrissat B."/>
            <person name="Kuo A."/>
            <person name="Liang C."/>
            <person name="Lipzen A."/>
            <person name="Lutzoni F."/>
            <person name="Magnuson J."/>
            <person name="Mondo S."/>
            <person name="Nolan M."/>
            <person name="Ohm R."/>
            <person name="Pangilinan J."/>
            <person name="Park H.-J."/>
            <person name="Ramirez L."/>
            <person name="Alfaro M."/>
            <person name="Sun H."/>
            <person name="Tritt A."/>
            <person name="Yoshinaga Y."/>
            <person name="Zwiers L.-H."/>
            <person name="Turgeon B."/>
            <person name="Goodwin S."/>
            <person name="Spatafora J."/>
            <person name="Crous P."/>
            <person name="Grigoriev I."/>
        </authorList>
    </citation>
    <scope>NUCLEOTIDE SEQUENCE</scope>
    <source>
        <strain evidence="2">CBS 113818</strain>
    </source>
</reference>
<gene>
    <name evidence="2" type="ORF">CC86DRAFT_377957</name>
</gene>
<dbReference type="Proteomes" id="UP000799424">
    <property type="component" value="Unassembled WGS sequence"/>
</dbReference>
<accession>A0A6A7AEC1</accession>
<keyword evidence="1" id="KW-0472">Membrane</keyword>
<feature type="transmembrane region" description="Helical" evidence="1">
    <location>
        <begin position="65"/>
        <end position="87"/>
    </location>
</feature>
<dbReference type="EMBL" id="MU006218">
    <property type="protein sequence ID" value="KAF2831039.1"/>
    <property type="molecule type" value="Genomic_DNA"/>
</dbReference>
<keyword evidence="3" id="KW-1185">Reference proteome</keyword>
<evidence type="ECO:0000313" key="2">
    <source>
        <dbReference type="EMBL" id="KAF2831039.1"/>
    </source>
</evidence>
<dbReference type="OrthoDB" id="5322539at2759"/>
<keyword evidence="1" id="KW-0812">Transmembrane</keyword>
<dbReference type="AlphaFoldDB" id="A0A6A7AEC1"/>
<keyword evidence="1" id="KW-1133">Transmembrane helix</keyword>
<name>A0A6A7AEC1_9PLEO</name>
<protein>
    <submittedName>
        <fullName evidence="2">Uncharacterized protein</fullName>
    </submittedName>
</protein>
<organism evidence="2 3">
    <name type="scientific">Ophiobolus disseminans</name>
    <dbReference type="NCBI Taxonomy" id="1469910"/>
    <lineage>
        <taxon>Eukaryota</taxon>
        <taxon>Fungi</taxon>
        <taxon>Dikarya</taxon>
        <taxon>Ascomycota</taxon>
        <taxon>Pezizomycotina</taxon>
        <taxon>Dothideomycetes</taxon>
        <taxon>Pleosporomycetidae</taxon>
        <taxon>Pleosporales</taxon>
        <taxon>Pleosporineae</taxon>
        <taxon>Phaeosphaeriaceae</taxon>
        <taxon>Ophiobolus</taxon>
    </lineage>
</organism>
<evidence type="ECO:0000313" key="3">
    <source>
        <dbReference type="Proteomes" id="UP000799424"/>
    </source>
</evidence>
<sequence>MSRVRKETAPLSKIRNTTFAEDIENLALNASLSTLSDPSLCTIMNVTATSVKSITVSVYRPRNLFIAYGISIFVSTLSVIAGAYAMYVNGFVYDASPTTLGLALRRDDVREVLEQMSSRSKKLRVRFDPDKGFLLKRHDHGVNSEK</sequence>
<evidence type="ECO:0000256" key="1">
    <source>
        <dbReference type="SAM" id="Phobius"/>
    </source>
</evidence>
<proteinExistence type="predicted"/>